<name>A0ABQ9I491_9NEOP</name>
<gene>
    <name evidence="2" type="ORF">PR048_010594</name>
</gene>
<protein>
    <submittedName>
        <fullName evidence="2">Uncharacterized protein</fullName>
    </submittedName>
</protein>
<feature type="region of interest" description="Disordered" evidence="1">
    <location>
        <begin position="698"/>
        <end position="746"/>
    </location>
</feature>
<dbReference type="Proteomes" id="UP001159363">
    <property type="component" value="Chromosome 3"/>
</dbReference>
<evidence type="ECO:0000256" key="1">
    <source>
        <dbReference type="SAM" id="MobiDB-lite"/>
    </source>
</evidence>
<evidence type="ECO:0000313" key="3">
    <source>
        <dbReference type="Proteomes" id="UP001159363"/>
    </source>
</evidence>
<dbReference type="EMBL" id="JARBHB010000003">
    <property type="protein sequence ID" value="KAJ8891085.1"/>
    <property type="molecule type" value="Genomic_DNA"/>
</dbReference>
<feature type="compositionally biased region" description="Basic and acidic residues" evidence="1">
    <location>
        <begin position="717"/>
        <end position="736"/>
    </location>
</feature>
<evidence type="ECO:0000313" key="2">
    <source>
        <dbReference type="EMBL" id="KAJ8891085.1"/>
    </source>
</evidence>
<sequence>MSLPDSVSDQKPFCFWSLHSADAFLPGRRTGRVLGLLASRLGQPVSSPGGVTPMIFCPGESRRTLPLVGGFSRVHPALPFSRCSILTSHHQDLDVKSRPNIFTHPMNMEAAPECLKWGGGEKRETPEKTRLPVAPYGTITTCENPGTTPHGNRTRLAKSRGEQSNHYATAVSRIPLIQAEQSNHRSADGLADTGSSILTACFREFTSSCREPHMPTCVRGCRPADVGRTARLQGKYRRNNDGTQQTAPLLLQRTATFFVIALPPSPSPAFPLARQRYVSSGFYLLPHRLTGFDSQRIRCLVVPRGNRARRCCWPAGFLGHLPFHPPFHCGAAPCPPRFQPHRLSMPLRQEPPKSLPLTLHSLVASSYDKRIDGSYEKINCLGILEKTRRPAPSSSTFLHVRKFGSGPARNRARFDLIDCRGYRLLDGSFRCALHRAQHPGDPVSIKRARSTCLAHLTLRNGDGEPSRRTNKTEALVGPDTLPKVLVFRSGLTWRTVQGKKKCSEVRKRERWAGRNITSPGVVLFARNFREEFSRVAGTKRVRRCPATRRIEVIDWRCRTYISRFKSEIKSLTLRLIECAVCIVEVLRWSALDTQRRGSDKGDATLHIKCDIVSKREVPNRRAVFSSHCACLQDPQRWPYYFIGGECIGRFRAGPASSFCYALKTLHSALKRISNFSARGEVASWMIFSGNSRFPPPLHSGDSPYSLQSPSSPGVEAASREGVDGREGQQRCVDEGTPKAVTHSSEF</sequence>
<feature type="compositionally biased region" description="Polar residues" evidence="1">
    <location>
        <begin position="702"/>
        <end position="711"/>
    </location>
</feature>
<reference evidence="2 3" key="1">
    <citation type="submission" date="2023-02" db="EMBL/GenBank/DDBJ databases">
        <title>LHISI_Scaffold_Assembly.</title>
        <authorList>
            <person name="Stuart O.P."/>
            <person name="Cleave R."/>
            <person name="Magrath M.J.L."/>
            <person name="Mikheyev A.S."/>
        </authorList>
    </citation>
    <scope>NUCLEOTIDE SEQUENCE [LARGE SCALE GENOMIC DNA]</scope>
    <source>
        <strain evidence="2">Daus_M_001</strain>
        <tissue evidence="2">Leg muscle</tissue>
    </source>
</reference>
<proteinExistence type="predicted"/>
<comment type="caution">
    <text evidence="2">The sequence shown here is derived from an EMBL/GenBank/DDBJ whole genome shotgun (WGS) entry which is preliminary data.</text>
</comment>
<organism evidence="2 3">
    <name type="scientific">Dryococelus australis</name>
    <dbReference type="NCBI Taxonomy" id="614101"/>
    <lineage>
        <taxon>Eukaryota</taxon>
        <taxon>Metazoa</taxon>
        <taxon>Ecdysozoa</taxon>
        <taxon>Arthropoda</taxon>
        <taxon>Hexapoda</taxon>
        <taxon>Insecta</taxon>
        <taxon>Pterygota</taxon>
        <taxon>Neoptera</taxon>
        <taxon>Polyneoptera</taxon>
        <taxon>Phasmatodea</taxon>
        <taxon>Verophasmatodea</taxon>
        <taxon>Anareolatae</taxon>
        <taxon>Phasmatidae</taxon>
        <taxon>Eurycanthinae</taxon>
        <taxon>Dryococelus</taxon>
    </lineage>
</organism>
<accession>A0ABQ9I491</accession>
<keyword evidence="3" id="KW-1185">Reference proteome</keyword>